<dbReference type="Gene3D" id="2.102.10.10">
    <property type="entry name" value="Rieske [2Fe-2S] iron-sulphur domain"/>
    <property type="match status" value="1"/>
</dbReference>
<sequence>MAEMNPQGMPLSGNPFPMTRPELVPARRYYDETFYQAEVDHLWPHIWQMACRLEMIPEVGDWIEYSNVGKSVIVVRTRDGVKAYENHCRHRGVPIAGGSGNAHGNCARSGFICPFHGWRWNMDGENTFVYGRELFSPDLLDRNELALKPVRCETWGGCAFINHDKNAPGLRECLGPVLDRLDAHGMSNVRSEWWFATELPANWKIAMEAFMEGYHVMMTHPQLQRSVPGLYNARYGNDTGGIGLPIDPDQSVADNIASQIENLELLGSGMAGMVHAKEIEIAKELGSDTVLDKLPPTVAEAVPVWFGLVQEAITRKLRERGENVPDLNAVCVSDPVSAVEYIFPHYFLLPFFTSYASYRIRPLGPEKCLFEIWSLTHCAEGEEPEVPLEPTVLPYDSQDFPMIPRQDYSNIPIQQKGLHSEGFEFMRLSKDVEGLISNYQRIIDGYIAGEPSSKLAQATRKLGGNFDGPIVDLGF</sequence>
<dbReference type="PANTHER" id="PTHR43756">
    <property type="entry name" value="CHOLINE MONOOXYGENASE, CHLOROPLASTIC"/>
    <property type="match status" value="1"/>
</dbReference>
<evidence type="ECO:0000256" key="4">
    <source>
        <dbReference type="ARBA" id="ARBA00023002"/>
    </source>
</evidence>
<dbReference type="AlphaFoldDB" id="A0A916TPX6"/>
<dbReference type="EMBL" id="BMHK01000002">
    <property type="protein sequence ID" value="GGB89056.1"/>
    <property type="molecule type" value="Genomic_DNA"/>
</dbReference>
<comment type="caution">
    <text evidence="8">The sequence shown here is derived from an EMBL/GenBank/DDBJ whole genome shotgun (WGS) entry which is preliminary data.</text>
</comment>
<keyword evidence="3" id="KW-0479">Metal-binding</keyword>
<dbReference type="InterPro" id="IPR036922">
    <property type="entry name" value="Rieske_2Fe-2S_sf"/>
</dbReference>
<dbReference type="InterPro" id="IPR015879">
    <property type="entry name" value="Ring_hydroxy_dOase_asu_C_dom"/>
</dbReference>
<evidence type="ECO:0000256" key="6">
    <source>
        <dbReference type="ARBA" id="ARBA00023014"/>
    </source>
</evidence>
<proteinExistence type="predicted"/>
<accession>A0A916TPX6</accession>
<comment type="cofactor">
    <cofactor evidence="1">
        <name>Fe cation</name>
        <dbReference type="ChEBI" id="CHEBI:24875"/>
    </cofactor>
</comment>
<name>A0A916TPX6_9SPHN</name>
<evidence type="ECO:0000256" key="5">
    <source>
        <dbReference type="ARBA" id="ARBA00023004"/>
    </source>
</evidence>
<keyword evidence="9" id="KW-1185">Reference proteome</keyword>
<keyword evidence="5" id="KW-0408">Iron</keyword>
<dbReference type="InterPro" id="IPR001663">
    <property type="entry name" value="Rng_hydr_dOase-A"/>
</dbReference>
<feature type="domain" description="Rieske" evidence="7">
    <location>
        <begin position="47"/>
        <end position="161"/>
    </location>
</feature>
<evidence type="ECO:0000256" key="1">
    <source>
        <dbReference type="ARBA" id="ARBA00001962"/>
    </source>
</evidence>
<dbReference type="Pfam" id="PF00848">
    <property type="entry name" value="Ring_hydroxyl_A"/>
    <property type="match status" value="2"/>
</dbReference>
<evidence type="ECO:0000256" key="3">
    <source>
        <dbReference type="ARBA" id="ARBA00022723"/>
    </source>
</evidence>
<evidence type="ECO:0000256" key="2">
    <source>
        <dbReference type="ARBA" id="ARBA00022714"/>
    </source>
</evidence>
<reference evidence="8" key="1">
    <citation type="journal article" date="2014" name="Int. J. Syst. Evol. Microbiol.">
        <title>Complete genome sequence of Corynebacterium casei LMG S-19264T (=DSM 44701T), isolated from a smear-ripened cheese.</title>
        <authorList>
            <consortium name="US DOE Joint Genome Institute (JGI-PGF)"/>
            <person name="Walter F."/>
            <person name="Albersmeier A."/>
            <person name="Kalinowski J."/>
            <person name="Ruckert C."/>
        </authorList>
    </citation>
    <scope>NUCLEOTIDE SEQUENCE</scope>
    <source>
        <strain evidence="8">CGMCC 1.15095</strain>
    </source>
</reference>
<dbReference type="GO" id="GO:0051537">
    <property type="term" value="F:2 iron, 2 sulfur cluster binding"/>
    <property type="evidence" value="ECO:0007669"/>
    <property type="project" value="UniProtKB-KW"/>
</dbReference>
<reference evidence="8" key="2">
    <citation type="submission" date="2020-09" db="EMBL/GenBank/DDBJ databases">
        <authorList>
            <person name="Sun Q."/>
            <person name="Zhou Y."/>
        </authorList>
    </citation>
    <scope>NUCLEOTIDE SEQUENCE</scope>
    <source>
        <strain evidence="8">CGMCC 1.15095</strain>
    </source>
</reference>
<keyword evidence="4" id="KW-0560">Oxidoreductase</keyword>
<dbReference type="PRINTS" id="PR00090">
    <property type="entry name" value="RNGDIOXGNASE"/>
</dbReference>
<evidence type="ECO:0000259" key="7">
    <source>
        <dbReference type="PROSITE" id="PS51296"/>
    </source>
</evidence>
<gene>
    <name evidence="8" type="ORF">GCM10011494_04220</name>
</gene>
<dbReference type="Pfam" id="PF00355">
    <property type="entry name" value="Rieske"/>
    <property type="match status" value="1"/>
</dbReference>
<dbReference type="Proteomes" id="UP000608154">
    <property type="component" value="Unassembled WGS sequence"/>
</dbReference>
<protein>
    <recommendedName>
        <fullName evidence="7">Rieske domain-containing protein</fullName>
    </recommendedName>
</protein>
<dbReference type="PROSITE" id="PS51296">
    <property type="entry name" value="RIESKE"/>
    <property type="match status" value="1"/>
</dbReference>
<organism evidence="8 9">
    <name type="scientific">Novosphingobium endophyticum</name>
    <dbReference type="NCBI Taxonomy" id="1955250"/>
    <lineage>
        <taxon>Bacteria</taxon>
        <taxon>Pseudomonadati</taxon>
        <taxon>Pseudomonadota</taxon>
        <taxon>Alphaproteobacteria</taxon>
        <taxon>Sphingomonadales</taxon>
        <taxon>Sphingomonadaceae</taxon>
        <taxon>Novosphingobium</taxon>
    </lineage>
</organism>
<dbReference type="GO" id="GO:0016491">
    <property type="term" value="F:oxidoreductase activity"/>
    <property type="evidence" value="ECO:0007669"/>
    <property type="project" value="UniProtKB-KW"/>
</dbReference>
<dbReference type="GO" id="GO:0005506">
    <property type="term" value="F:iron ion binding"/>
    <property type="evidence" value="ECO:0007669"/>
    <property type="project" value="InterPro"/>
</dbReference>
<dbReference type="Gene3D" id="3.90.380.10">
    <property type="entry name" value="Naphthalene 1,2-dioxygenase Alpha Subunit, Chain A, domain 1"/>
    <property type="match status" value="1"/>
</dbReference>
<dbReference type="InterPro" id="IPR017941">
    <property type="entry name" value="Rieske_2Fe-2S"/>
</dbReference>
<keyword evidence="2" id="KW-0001">2Fe-2S</keyword>
<dbReference type="SUPFAM" id="SSF55961">
    <property type="entry name" value="Bet v1-like"/>
    <property type="match status" value="1"/>
</dbReference>
<evidence type="ECO:0000313" key="8">
    <source>
        <dbReference type="EMBL" id="GGB89056.1"/>
    </source>
</evidence>
<dbReference type="PANTHER" id="PTHR43756:SF5">
    <property type="entry name" value="CHOLINE MONOOXYGENASE, CHLOROPLASTIC"/>
    <property type="match status" value="1"/>
</dbReference>
<evidence type="ECO:0000313" key="9">
    <source>
        <dbReference type="Proteomes" id="UP000608154"/>
    </source>
</evidence>
<keyword evidence="6" id="KW-0411">Iron-sulfur</keyword>
<dbReference type="CDD" id="cd03469">
    <property type="entry name" value="Rieske_RO_Alpha_N"/>
    <property type="match status" value="1"/>
</dbReference>
<dbReference type="SUPFAM" id="SSF50022">
    <property type="entry name" value="ISP domain"/>
    <property type="match status" value="1"/>
</dbReference>